<sequence>MATSADISWEENLTAHWMSSASRAGVILNPCLPSLRTSRAVNIENASLSFAVNSLCSSSCASLSEDSLHGEDASESCSPCEEQLDAAKTPFPFTLAKKQPVLMVKEGPAPCKALQNDSECSQQDDMHERCCKEPLTQKLEQLKGLQQLKQEELKRQQMEQIQRLREEQQKLLSLVSEQQAHTGVAVTEDDSGRQYSQSARLSPAPYFLPCRGGNSVSWDSTSCVSPAGQKDPLQILSDDQISKGISSGDPSYENQLFEMQNKLEAADKTSISGSSGRSPEPNLGGSVDGSNNSESPRNVETGQRCLEIPRAEERPIPTSIQERKLTFQELLEEQIRLEEQRLIQKGNRKDVGRSTFQRAVPKQPFLKRGEGLTRFAGAKSKAAKQKESKITVHPNPSEASNTVKADKPQLHRKIAPLNKEHISDNSVPKKGNQFAKSKKGSALPAQKTATQRNSTGKGTPLSTRQNSSEKKVGPLRDSVGAEKNKENLIELAKLNEAGSKSFGETQRSPAESTQALCHPRGLSDCSEKDSELSFELSFQKKLKNWDADKEKEKIELDEFLFLEQAADEISFASNSSLILKILDQGQQISTGHRMSSTPIKSKQPQQRLEALDVTDVHKREDLPSQQASKERDRGPAAESQAPVILKDHLNKADTEMLWAFPTAHFQDFRNTGWDEDNSDGNSETTSDSEEEFETTIKLAREEPKGLALNNRGGSPAYSECRGQDKGASRGANLNLLEKDLTSSQSSEIIADSAPESQSVCSANRNKVEFDDERSWSDFEEHGRLHAQVPSIDVAVKAPPPTDHSAWTEAFFPDKVTKRKIATMKKGDALAKPSVADSEVTAPPTTDLMLKLFPSLRLKPKGDVQQRPEIKPNMGQGEPADTARSQLLREKLVELETEIERFRVENASLAKLREEHESSLENLRKETVNFEQQKAKELAQIEEMKKEEMRKLQKERKVFEKYSLAARAIPDKKERDEIQALKQQVATLQEDLKRREAKWSTTHMRLRDQIEALTRENTELREEIKVMERFRLEAWKRQREAANNRKVDSCGVYSKTAAEIEHAPAVLQKSQNVSLVPQAEKSNKTNGKGDLPPEGRHSSRSTLAVVPKESYLDNPAMTHEDSSKTFMVTSKSFPGNVPVETSTPTTPVYIDSEEETQNEVSHPDGKVEKILKDGSHLIFFPNGTRKEVSCDGKTTTVTFFNGDIKQVLEDQRVIYYYADAKTTHTTYPTGLEVLHFSNGQTEKYFPDGRKEIVFPDQIVKNIFPDGQEENIFPDGTIIRIQQDGSKTIEFNNGQEELHTAHFKRRKYPDGTTKTIYANGCQETKYASGRVRVKDKDGKVIMDTFPQMTVTSH</sequence>
<gene>
    <name evidence="7" type="primary">CENPJ</name>
</gene>
<feature type="region of interest" description="Disordered" evidence="3">
    <location>
        <begin position="377"/>
        <end position="483"/>
    </location>
</feature>
<feature type="region of interest" description="Disordered" evidence="3">
    <location>
        <begin position="1070"/>
        <end position="1101"/>
    </location>
</feature>
<feature type="compositionally biased region" description="Basic and acidic residues" evidence="3">
    <location>
        <begin position="860"/>
        <end position="869"/>
    </location>
</feature>
<dbReference type="PANTHER" id="PTHR10331">
    <property type="entry name" value="T COMPLEX PROTEIN 10"/>
    <property type="match status" value="1"/>
</dbReference>
<feature type="compositionally biased region" description="Polar residues" evidence="3">
    <location>
        <begin position="447"/>
        <end position="466"/>
    </location>
</feature>
<feature type="region of interest" description="Disordered" evidence="3">
    <location>
        <begin position="267"/>
        <end position="314"/>
    </location>
</feature>
<dbReference type="Pfam" id="PF25779">
    <property type="entry name" value="Tubulin-bind_CPAP"/>
    <property type="match status" value="1"/>
</dbReference>
<feature type="region of interest" description="Disordered" evidence="3">
    <location>
        <begin position="589"/>
        <end position="643"/>
    </location>
</feature>
<organism evidence="6 7">
    <name type="scientific">Gekko japonicus</name>
    <name type="common">Schlegel's Japanese gecko</name>
    <dbReference type="NCBI Taxonomy" id="146911"/>
    <lineage>
        <taxon>Eukaryota</taxon>
        <taxon>Metazoa</taxon>
        <taxon>Chordata</taxon>
        <taxon>Craniata</taxon>
        <taxon>Vertebrata</taxon>
        <taxon>Euteleostomi</taxon>
        <taxon>Lepidosauria</taxon>
        <taxon>Squamata</taxon>
        <taxon>Bifurcata</taxon>
        <taxon>Gekkota</taxon>
        <taxon>Gekkonidae</taxon>
        <taxon>Gekkoninae</taxon>
        <taxon>Gekko</taxon>
    </lineage>
</organism>
<dbReference type="RefSeq" id="XP_015284966.1">
    <property type="nucleotide sequence ID" value="XM_015429480.1"/>
</dbReference>
<keyword evidence="6" id="KW-1185">Reference proteome</keyword>
<feature type="compositionally biased region" description="Polar residues" evidence="3">
    <location>
        <begin position="502"/>
        <end position="515"/>
    </location>
</feature>
<dbReference type="Pfam" id="PF07202">
    <property type="entry name" value="Tcp10_C"/>
    <property type="match status" value="4"/>
</dbReference>
<feature type="domain" description="Centromere protein J C-terminal" evidence="4">
    <location>
        <begin position="1302"/>
        <end position="1331"/>
    </location>
</feature>
<feature type="domain" description="Centromere protein J C-terminal" evidence="4">
    <location>
        <begin position="1227"/>
        <end position="1255"/>
    </location>
</feature>
<evidence type="ECO:0000256" key="2">
    <source>
        <dbReference type="SAM" id="Coils"/>
    </source>
</evidence>
<protein>
    <submittedName>
        <fullName evidence="7">Centromere protein J</fullName>
    </submittedName>
</protein>
<feature type="domain" description="Centromere protein J C-terminal" evidence="4">
    <location>
        <begin position="1158"/>
        <end position="1187"/>
    </location>
</feature>
<feature type="coiled-coil region" evidence="2">
    <location>
        <begin position="884"/>
        <end position="1029"/>
    </location>
</feature>
<reference evidence="7" key="1">
    <citation type="submission" date="2025-08" db="UniProtKB">
        <authorList>
            <consortium name="RefSeq"/>
        </authorList>
    </citation>
    <scope>IDENTIFICATION</scope>
</reference>
<feature type="region of interest" description="Disordered" evidence="3">
    <location>
        <begin position="860"/>
        <end position="880"/>
    </location>
</feature>
<comment type="similarity">
    <text evidence="1">Belongs to the TCP10 family.</text>
</comment>
<feature type="region of interest" description="Disordered" evidence="3">
    <location>
        <begin position="671"/>
        <end position="728"/>
    </location>
</feature>
<dbReference type="Gene3D" id="2.60.450.20">
    <property type="match status" value="1"/>
</dbReference>
<feature type="domain" description="Centromere protein J C-terminal" evidence="4">
    <location>
        <begin position="1263"/>
        <end position="1297"/>
    </location>
</feature>
<feature type="domain" description="CENPJ tubulin-binding region" evidence="5">
    <location>
        <begin position="311"/>
        <end position="376"/>
    </location>
</feature>
<feature type="compositionally biased region" description="Basic and acidic residues" evidence="3">
    <location>
        <begin position="614"/>
        <end position="635"/>
    </location>
</feature>
<dbReference type="InterPro" id="IPR026581">
    <property type="entry name" value="TCP10L/CENPJ"/>
</dbReference>
<name>A0ABM1LG79_GEKJA</name>
<evidence type="ECO:0000259" key="5">
    <source>
        <dbReference type="Pfam" id="PF25779"/>
    </source>
</evidence>
<evidence type="ECO:0000256" key="3">
    <source>
        <dbReference type="SAM" id="MobiDB-lite"/>
    </source>
</evidence>
<proteinExistence type="inferred from homology"/>
<feature type="compositionally biased region" description="Polar residues" evidence="3">
    <location>
        <begin position="288"/>
        <end position="301"/>
    </location>
</feature>
<feature type="coiled-coil region" evidence="2">
    <location>
        <begin position="135"/>
        <end position="178"/>
    </location>
</feature>
<dbReference type="InterPro" id="IPR009852">
    <property type="entry name" value="CENPJ_C_dom"/>
</dbReference>
<dbReference type="InterPro" id="IPR047002">
    <property type="entry name" value="Tcp10_C_sf"/>
</dbReference>
<evidence type="ECO:0000259" key="4">
    <source>
        <dbReference type="Pfam" id="PF07202"/>
    </source>
</evidence>
<dbReference type="GeneID" id="107125992"/>
<accession>A0ABM1LG79</accession>
<evidence type="ECO:0000256" key="1">
    <source>
        <dbReference type="ARBA" id="ARBA00005627"/>
    </source>
</evidence>
<feature type="compositionally biased region" description="Basic and acidic residues" evidence="3">
    <location>
        <begin position="467"/>
        <end position="483"/>
    </location>
</feature>
<dbReference type="Proteomes" id="UP000694871">
    <property type="component" value="Unplaced"/>
</dbReference>
<keyword evidence="2" id="KW-0175">Coiled coil</keyword>
<feature type="compositionally biased region" description="Polar residues" evidence="3">
    <location>
        <begin position="589"/>
        <end position="606"/>
    </location>
</feature>
<evidence type="ECO:0000313" key="6">
    <source>
        <dbReference type="Proteomes" id="UP000694871"/>
    </source>
</evidence>
<evidence type="ECO:0000313" key="7">
    <source>
        <dbReference type="RefSeq" id="XP_015284966.1"/>
    </source>
</evidence>
<dbReference type="PANTHER" id="PTHR10331:SF23">
    <property type="entry name" value="CENTROMERE PROTEIN J"/>
    <property type="match status" value="1"/>
</dbReference>
<feature type="region of interest" description="Disordered" evidence="3">
    <location>
        <begin position="499"/>
        <end position="520"/>
    </location>
</feature>
<dbReference type="InterPro" id="IPR058029">
    <property type="entry name" value="Tubulin-bd_CENPJ"/>
</dbReference>